<dbReference type="SUPFAM" id="SSF51695">
    <property type="entry name" value="PLC-like phosphodiesterases"/>
    <property type="match status" value="1"/>
</dbReference>
<proteinExistence type="predicted"/>
<dbReference type="AlphaFoldDB" id="A0AAW2YI85"/>
<dbReference type="InterPro" id="IPR051057">
    <property type="entry name" value="PI-PLC_domain"/>
</dbReference>
<dbReference type="SMART" id="SM00148">
    <property type="entry name" value="PLCXc"/>
    <property type="match status" value="1"/>
</dbReference>
<dbReference type="PANTHER" id="PTHR13593:SF148">
    <property type="entry name" value="PHOSPHATIDYLINOSITOL-SPECIFIC PHOSPHOLIPASE C X DOMAIN-CONTAINING PROTEIN"/>
    <property type="match status" value="1"/>
</dbReference>
<evidence type="ECO:0000313" key="2">
    <source>
        <dbReference type="EMBL" id="KAL0477161.1"/>
    </source>
</evidence>
<dbReference type="InterPro" id="IPR000909">
    <property type="entry name" value="PLipase_C_PInositol-sp_X_dom"/>
</dbReference>
<evidence type="ECO:0000259" key="1">
    <source>
        <dbReference type="SMART" id="SM00148"/>
    </source>
</evidence>
<feature type="domain" description="Phosphatidylinositol-specific phospholipase C X" evidence="1">
    <location>
        <begin position="9"/>
        <end position="151"/>
    </location>
</feature>
<dbReference type="InterPro" id="IPR017946">
    <property type="entry name" value="PLC-like_Pdiesterase_TIM-brl"/>
</dbReference>
<organism evidence="2 3">
    <name type="scientific">Acrasis kona</name>
    <dbReference type="NCBI Taxonomy" id="1008807"/>
    <lineage>
        <taxon>Eukaryota</taxon>
        <taxon>Discoba</taxon>
        <taxon>Heterolobosea</taxon>
        <taxon>Tetramitia</taxon>
        <taxon>Eutetramitia</taxon>
        <taxon>Acrasidae</taxon>
        <taxon>Acrasis</taxon>
    </lineage>
</organism>
<gene>
    <name evidence="2" type="ORF">AKO1_005927</name>
</gene>
<dbReference type="PANTHER" id="PTHR13593">
    <property type="match status" value="1"/>
</dbReference>
<protein>
    <submittedName>
        <fullName evidence="2">1-phosphatidylinositol phosphodiesterase</fullName>
    </submittedName>
</protein>
<name>A0AAW2YI85_9EUKA</name>
<keyword evidence="3" id="KW-1185">Reference proteome</keyword>
<dbReference type="GO" id="GO:0008081">
    <property type="term" value="F:phosphoric diester hydrolase activity"/>
    <property type="evidence" value="ECO:0007669"/>
    <property type="project" value="InterPro"/>
</dbReference>
<dbReference type="Proteomes" id="UP001431209">
    <property type="component" value="Unassembled WGS sequence"/>
</dbReference>
<reference evidence="2 3" key="1">
    <citation type="submission" date="2024-03" db="EMBL/GenBank/DDBJ databases">
        <title>The Acrasis kona genome and developmental transcriptomes reveal deep origins of eukaryotic multicellular pathways.</title>
        <authorList>
            <person name="Sheikh S."/>
            <person name="Fu C.-J."/>
            <person name="Brown M.W."/>
            <person name="Baldauf S.L."/>
        </authorList>
    </citation>
    <scope>NUCLEOTIDE SEQUENCE [LARGE SCALE GENOMIC DNA]</scope>
    <source>
        <strain evidence="2 3">ATCC MYA-3509</strain>
    </source>
</reference>
<sequence length="269" mass="31286">MSDSWMSNLDNNRTIGSLSIPGTHNSCALYGGDSYFSNDKKCQDASLDDQLRDGIRFFDIRLCTNNGNLLLFHNDVYQEGDFSNVCKTCQHFLAVHKTEFLIIRVKEESDFKDPSFSKIFINHAEQHDIFTIHGMHSKVGDVRGKVILLQDFNGSDIPFGEFYIKYIPTTQDRFKYVNFEEKWNAICENFDSAQSNPNIPHFNYISASTFDLSIFTFNRFLGPRVWADNMNTRLDEWLRNSSSRSHIGVIIMDFYKPETCVTIWKRNFR</sequence>
<dbReference type="GO" id="GO:0006629">
    <property type="term" value="P:lipid metabolic process"/>
    <property type="evidence" value="ECO:0007669"/>
    <property type="project" value="InterPro"/>
</dbReference>
<accession>A0AAW2YI85</accession>
<dbReference type="Pfam" id="PF00388">
    <property type="entry name" value="PI-PLC-X"/>
    <property type="match status" value="1"/>
</dbReference>
<comment type="caution">
    <text evidence="2">The sequence shown here is derived from an EMBL/GenBank/DDBJ whole genome shotgun (WGS) entry which is preliminary data.</text>
</comment>
<evidence type="ECO:0000313" key="3">
    <source>
        <dbReference type="Proteomes" id="UP001431209"/>
    </source>
</evidence>
<dbReference type="Gene3D" id="3.20.20.190">
    <property type="entry name" value="Phosphatidylinositol (PI) phosphodiesterase"/>
    <property type="match status" value="1"/>
</dbReference>
<dbReference type="EMBL" id="JAOPGA020000144">
    <property type="protein sequence ID" value="KAL0477161.1"/>
    <property type="molecule type" value="Genomic_DNA"/>
</dbReference>